<sequence>MIDKYKINKSKMDEIINTRNRMLQQMYYMPELYVVIYENPEGSPRPRARFIKSKGNNILSNARSNPGFIQVYSITGAADRQFMKQFKTTQDFDFLESLIYTPCQVHYNAYFKTPNVFNTKEKMLAEMGMIRPLSKPDFDNVEKKYSDMYNGNIWIDDSIVISSSFNKYYSELPRIEITLRYMNMLYNKYQYKSISKRLGQNDIKFFGE</sequence>
<protein>
    <submittedName>
        <fullName evidence="1">Endodeoxyribonuclease RusA</fullName>
    </submittedName>
</protein>
<accession>A0A8S5TG08</accession>
<reference evidence="1" key="1">
    <citation type="journal article" date="2021" name="Proc. Natl. Acad. Sci. U.S.A.">
        <title>A Catalog of Tens of Thousands of Viruses from Human Metagenomes Reveals Hidden Associations with Chronic Diseases.</title>
        <authorList>
            <person name="Tisza M.J."/>
            <person name="Buck C.B."/>
        </authorList>
    </citation>
    <scope>NUCLEOTIDE SEQUENCE</scope>
    <source>
        <strain evidence="1">CtIty1</strain>
    </source>
</reference>
<dbReference type="EMBL" id="BK032823">
    <property type="protein sequence ID" value="DAF62244.1"/>
    <property type="molecule type" value="Genomic_DNA"/>
</dbReference>
<dbReference type="SUPFAM" id="SSF103084">
    <property type="entry name" value="Holliday junction resolvase RusA"/>
    <property type="match status" value="1"/>
</dbReference>
<dbReference type="GO" id="GO:0006281">
    <property type="term" value="P:DNA repair"/>
    <property type="evidence" value="ECO:0007669"/>
    <property type="project" value="InterPro"/>
</dbReference>
<organism evidence="1">
    <name type="scientific">Myoviridae sp. ctIty1</name>
    <dbReference type="NCBI Taxonomy" id="2827673"/>
    <lineage>
        <taxon>Viruses</taxon>
        <taxon>Duplodnaviria</taxon>
        <taxon>Heunggongvirae</taxon>
        <taxon>Uroviricota</taxon>
        <taxon>Caudoviricetes</taxon>
    </lineage>
</organism>
<dbReference type="Gene3D" id="3.30.1330.70">
    <property type="entry name" value="Holliday junction resolvase RusA"/>
    <property type="match status" value="1"/>
</dbReference>
<name>A0A8S5TG08_9CAUD</name>
<dbReference type="InterPro" id="IPR036614">
    <property type="entry name" value="RusA-like_sf"/>
</dbReference>
<dbReference type="GO" id="GO:0000287">
    <property type="term" value="F:magnesium ion binding"/>
    <property type="evidence" value="ECO:0007669"/>
    <property type="project" value="InterPro"/>
</dbReference>
<proteinExistence type="predicted"/>
<dbReference type="InterPro" id="IPR008822">
    <property type="entry name" value="Endonuclease_RusA-like"/>
</dbReference>
<evidence type="ECO:0000313" key="1">
    <source>
        <dbReference type="EMBL" id="DAF62244.1"/>
    </source>
</evidence>
<dbReference type="Pfam" id="PF05866">
    <property type="entry name" value="RusA"/>
    <property type="match status" value="1"/>
</dbReference>
<dbReference type="GO" id="GO:0006310">
    <property type="term" value="P:DNA recombination"/>
    <property type="evidence" value="ECO:0007669"/>
    <property type="project" value="InterPro"/>
</dbReference>